<keyword evidence="3" id="KW-1185">Reference proteome</keyword>
<sequence length="72" mass="7606">MGTVWVVLGIVVVVAGSAFGVVVWRGRGTRVGGVGGDEPVAGRDARVRQQRYEAERHGDQGGTWQRGRESGG</sequence>
<organism evidence="2 3">
    <name type="scientific">Micromonospora zamorensis</name>
    <dbReference type="NCBI Taxonomy" id="709883"/>
    <lineage>
        <taxon>Bacteria</taxon>
        <taxon>Bacillati</taxon>
        <taxon>Actinomycetota</taxon>
        <taxon>Actinomycetes</taxon>
        <taxon>Micromonosporales</taxon>
        <taxon>Micromonosporaceae</taxon>
        <taxon>Micromonospora</taxon>
    </lineage>
</organism>
<dbReference type="RefSeq" id="WP_210794097.1">
    <property type="nucleotide sequence ID" value="NZ_CP107892.1"/>
</dbReference>
<protein>
    <recommendedName>
        <fullName evidence="4">Secreted protein</fullName>
    </recommendedName>
</protein>
<dbReference type="Proteomes" id="UP001346877">
    <property type="component" value="Chromosome"/>
</dbReference>
<evidence type="ECO:0000256" key="1">
    <source>
        <dbReference type="SAM" id="MobiDB-lite"/>
    </source>
</evidence>
<feature type="compositionally biased region" description="Basic and acidic residues" evidence="1">
    <location>
        <begin position="40"/>
        <end position="59"/>
    </location>
</feature>
<gene>
    <name evidence="2" type="ORF">OG375_10955</name>
</gene>
<evidence type="ECO:0000313" key="2">
    <source>
        <dbReference type="EMBL" id="WUI84795.1"/>
    </source>
</evidence>
<reference evidence="2 3" key="1">
    <citation type="submission" date="2022-10" db="EMBL/GenBank/DDBJ databases">
        <title>The complete genomes of actinobacterial strains from the NBC collection.</title>
        <authorList>
            <person name="Joergensen T.S."/>
            <person name="Alvarez Arevalo M."/>
            <person name="Sterndorff E.B."/>
            <person name="Faurdal D."/>
            <person name="Vuksanovic O."/>
            <person name="Mourched A.-S."/>
            <person name="Charusanti P."/>
            <person name="Shaw S."/>
            <person name="Blin K."/>
            <person name="Weber T."/>
        </authorList>
    </citation>
    <scope>NUCLEOTIDE SEQUENCE [LARGE SCALE GENOMIC DNA]</scope>
    <source>
        <strain evidence="2 3">NBC_00396</strain>
    </source>
</reference>
<dbReference type="EMBL" id="CP107941">
    <property type="protein sequence ID" value="WUI84795.1"/>
    <property type="molecule type" value="Genomic_DNA"/>
</dbReference>
<proteinExistence type="predicted"/>
<feature type="region of interest" description="Disordered" evidence="1">
    <location>
        <begin position="34"/>
        <end position="72"/>
    </location>
</feature>
<accession>A0ABZ1PM91</accession>
<evidence type="ECO:0008006" key="4">
    <source>
        <dbReference type="Google" id="ProtNLM"/>
    </source>
</evidence>
<name>A0ABZ1PM91_9ACTN</name>
<evidence type="ECO:0000313" key="3">
    <source>
        <dbReference type="Proteomes" id="UP001346877"/>
    </source>
</evidence>